<reference evidence="3" key="1">
    <citation type="submission" date="2022-11" db="UniProtKB">
        <authorList>
            <consortium name="WormBaseParasite"/>
        </authorList>
    </citation>
    <scope>IDENTIFICATION</scope>
</reference>
<accession>A0A915ELV3</accession>
<evidence type="ECO:0000313" key="2">
    <source>
        <dbReference type="Proteomes" id="UP000887574"/>
    </source>
</evidence>
<proteinExistence type="predicted"/>
<dbReference type="Proteomes" id="UP000887574">
    <property type="component" value="Unplaced"/>
</dbReference>
<evidence type="ECO:0000256" key="1">
    <source>
        <dbReference type="SAM" id="MobiDB-lite"/>
    </source>
</evidence>
<name>A0A915ELV3_9BILA</name>
<keyword evidence="2" id="KW-1185">Reference proteome</keyword>
<protein>
    <submittedName>
        <fullName evidence="3">Uncharacterized protein</fullName>
    </submittedName>
</protein>
<organism evidence="2 3">
    <name type="scientific">Ditylenchus dipsaci</name>
    <dbReference type="NCBI Taxonomy" id="166011"/>
    <lineage>
        <taxon>Eukaryota</taxon>
        <taxon>Metazoa</taxon>
        <taxon>Ecdysozoa</taxon>
        <taxon>Nematoda</taxon>
        <taxon>Chromadorea</taxon>
        <taxon>Rhabditida</taxon>
        <taxon>Tylenchina</taxon>
        <taxon>Tylenchomorpha</taxon>
        <taxon>Sphaerularioidea</taxon>
        <taxon>Anguinidae</taxon>
        <taxon>Anguininae</taxon>
        <taxon>Ditylenchus</taxon>
    </lineage>
</organism>
<evidence type="ECO:0000313" key="3">
    <source>
        <dbReference type="WBParaSite" id="jg7683"/>
    </source>
</evidence>
<dbReference type="AlphaFoldDB" id="A0A915ELV3"/>
<dbReference type="WBParaSite" id="jg7683">
    <property type="protein sequence ID" value="jg7683"/>
    <property type="gene ID" value="jg7683"/>
</dbReference>
<feature type="region of interest" description="Disordered" evidence="1">
    <location>
        <begin position="1"/>
        <end position="31"/>
    </location>
</feature>
<sequence length="82" mass="9095">MVKQKQGNIGDPPPPLSRPQSLLSKQGREQVTQLNKEVDNTRTLEIQQQQQPSVMVTASLQPESCSSSNQPVLLQHLDCLFA</sequence>